<dbReference type="CDD" id="cd10456">
    <property type="entry name" value="GIY-YIG_UPF0213"/>
    <property type="match status" value="1"/>
</dbReference>
<evidence type="ECO:0000313" key="3">
    <source>
        <dbReference type="EMBL" id="AZN35806.1"/>
    </source>
</evidence>
<protein>
    <submittedName>
        <fullName evidence="3">GIY-YIG nuclease family protein</fullName>
    </submittedName>
</protein>
<sequence>MPKELTSPYKPWFVYLIECQNYSIYTGITVDVEKRYAAHASGKGARYTRIHPPIKLLAVVEFNDRAAAASTEYTIKQWTAEQKRAFAALHAVVNLD</sequence>
<dbReference type="SUPFAM" id="SSF82771">
    <property type="entry name" value="GIY-YIG endonuclease"/>
    <property type="match status" value="1"/>
</dbReference>
<dbReference type="PROSITE" id="PS50164">
    <property type="entry name" value="GIY_YIG"/>
    <property type="match status" value="1"/>
</dbReference>
<evidence type="ECO:0000256" key="1">
    <source>
        <dbReference type="ARBA" id="ARBA00007435"/>
    </source>
</evidence>
<dbReference type="OrthoDB" id="9797095at2"/>
<comment type="similarity">
    <text evidence="1">Belongs to the UPF0213 family.</text>
</comment>
<organism evidence="3 4">
    <name type="scientific">Iodobacter ciconiae</name>
    <dbReference type="NCBI Taxonomy" id="2496266"/>
    <lineage>
        <taxon>Bacteria</taxon>
        <taxon>Pseudomonadati</taxon>
        <taxon>Pseudomonadota</taxon>
        <taxon>Betaproteobacteria</taxon>
        <taxon>Neisseriales</taxon>
        <taxon>Chitinibacteraceae</taxon>
        <taxon>Iodobacter</taxon>
    </lineage>
</organism>
<dbReference type="KEGG" id="iod:EJO50_04505"/>
<gene>
    <name evidence="3" type="ORF">EJO50_04505</name>
</gene>
<dbReference type="Pfam" id="PF01541">
    <property type="entry name" value="GIY-YIG"/>
    <property type="match status" value="1"/>
</dbReference>
<dbReference type="PANTHER" id="PTHR34477">
    <property type="entry name" value="UPF0213 PROTEIN YHBQ"/>
    <property type="match status" value="1"/>
</dbReference>
<evidence type="ECO:0000259" key="2">
    <source>
        <dbReference type="PROSITE" id="PS50164"/>
    </source>
</evidence>
<evidence type="ECO:0000313" key="4">
    <source>
        <dbReference type="Proteomes" id="UP000282438"/>
    </source>
</evidence>
<proteinExistence type="inferred from homology"/>
<dbReference type="RefSeq" id="WP_125971873.1">
    <property type="nucleotide sequence ID" value="NZ_CP034433.1"/>
</dbReference>
<reference evidence="3 4" key="1">
    <citation type="submission" date="2018-12" db="EMBL/GenBank/DDBJ databases">
        <title>Complete genome sequence of Iodobacter sp. H11R3.</title>
        <authorList>
            <person name="Bae J.-W."/>
        </authorList>
    </citation>
    <scope>NUCLEOTIDE SEQUENCE [LARGE SCALE GENOMIC DNA]</scope>
    <source>
        <strain evidence="3 4">H11R3</strain>
    </source>
</reference>
<name>A0A3S8ZQP7_9NEIS</name>
<dbReference type="EMBL" id="CP034433">
    <property type="protein sequence ID" value="AZN35806.1"/>
    <property type="molecule type" value="Genomic_DNA"/>
</dbReference>
<dbReference type="InterPro" id="IPR000305">
    <property type="entry name" value="GIY-YIG_endonuc"/>
</dbReference>
<dbReference type="Proteomes" id="UP000282438">
    <property type="component" value="Chromosome"/>
</dbReference>
<dbReference type="InterPro" id="IPR035901">
    <property type="entry name" value="GIY-YIG_endonuc_sf"/>
</dbReference>
<dbReference type="PANTHER" id="PTHR34477:SF1">
    <property type="entry name" value="UPF0213 PROTEIN YHBQ"/>
    <property type="match status" value="1"/>
</dbReference>
<dbReference type="AlphaFoldDB" id="A0A3S8ZQP7"/>
<keyword evidence="4" id="KW-1185">Reference proteome</keyword>
<accession>A0A3S8ZQP7</accession>
<dbReference type="InterPro" id="IPR050190">
    <property type="entry name" value="UPF0213_domain"/>
</dbReference>
<dbReference type="Gene3D" id="3.40.1440.10">
    <property type="entry name" value="GIY-YIG endonuclease"/>
    <property type="match status" value="1"/>
</dbReference>
<feature type="domain" description="GIY-YIG" evidence="2">
    <location>
        <begin position="10"/>
        <end position="85"/>
    </location>
</feature>